<dbReference type="PANTHER" id="PTHR43065">
    <property type="entry name" value="SENSOR HISTIDINE KINASE"/>
    <property type="match status" value="1"/>
</dbReference>
<name>A0AAW3TPB8_9SPHN</name>
<keyword evidence="3" id="KW-0812">Transmembrane</keyword>
<evidence type="ECO:0000259" key="4">
    <source>
        <dbReference type="PROSITE" id="PS50109"/>
    </source>
</evidence>
<dbReference type="InterPro" id="IPR004358">
    <property type="entry name" value="Sig_transdc_His_kin-like_C"/>
</dbReference>
<dbReference type="SMART" id="SM00387">
    <property type="entry name" value="HATPase_c"/>
    <property type="match status" value="1"/>
</dbReference>
<evidence type="ECO:0000313" key="5">
    <source>
        <dbReference type="EMBL" id="MBB3874536.1"/>
    </source>
</evidence>
<dbReference type="Gene3D" id="3.30.565.10">
    <property type="entry name" value="Histidine kinase-like ATPase, C-terminal domain"/>
    <property type="match status" value="1"/>
</dbReference>
<accession>A0AAW3TPB8</accession>
<dbReference type="InterPro" id="IPR036890">
    <property type="entry name" value="HATPase_C_sf"/>
</dbReference>
<dbReference type="PRINTS" id="PR00344">
    <property type="entry name" value="BCTRLSENSOR"/>
</dbReference>
<proteinExistence type="predicted"/>
<keyword evidence="6" id="KW-1185">Reference proteome</keyword>
<feature type="transmembrane region" description="Helical" evidence="3">
    <location>
        <begin position="36"/>
        <end position="54"/>
    </location>
</feature>
<dbReference type="PROSITE" id="PS50109">
    <property type="entry name" value="HIS_KIN"/>
    <property type="match status" value="1"/>
</dbReference>
<feature type="domain" description="Histidine kinase" evidence="4">
    <location>
        <begin position="170"/>
        <end position="375"/>
    </location>
</feature>
<keyword evidence="5" id="KW-0808">Transferase</keyword>
<dbReference type="SUPFAM" id="SSF55874">
    <property type="entry name" value="ATPase domain of HSP90 chaperone/DNA topoisomerase II/histidine kinase"/>
    <property type="match status" value="1"/>
</dbReference>
<dbReference type="GO" id="GO:0004673">
    <property type="term" value="F:protein histidine kinase activity"/>
    <property type="evidence" value="ECO:0007669"/>
    <property type="project" value="UniProtKB-EC"/>
</dbReference>
<dbReference type="RefSeq" id="WP_147036135.1">
    <property type="nucleotide sequence ID" value="NZ_JACIDB010000001.1"/>
</dbReference>
<dbReference type="InterPro" id="IPR005467">
    <property type="entry name" value="His_kinase_dom"/>
</dbReference>
<sequence>MVFKRGPSPIALSFGLVVAGIVAALAWQQGTWGLGVGAALVALWLAALNWWLVARPRDAVRPDPARTDDADGLVLRLLLDAAPTPLLAIDATAARALNRAARRLFATDDRILPVPPALTDATATHLRHEGRGWRIDRVRVANGQDVAALIDIEQEERAAEARASAEMIQVLGHELLNGLAPIASLAESGAVAVARPQVDVALLREILDTLARRAEGLQRFTEAYRAIARLPEPTRRAVPVGELTDDLARLFATRWPAVALSVAADADAWTLDRDQIVQAVWALLQNAAEAATTAHAAGAQVALRVTASDTLAIEIEDNGAGVPADAVARIFRPFHTTKADGTGVGLSLARQIALAHGGTLTLASDAPTRFRLTIP</sequence>
<keyword evidence="5" id="KW-0418">Kinase</keyword>
<reference evidence="5 6" key="1">
    <citation type="submission" date="2020-08" db="EMBL/GenBank/DDBJ databases">
        <title>Genomic Encyclopedia of Type Strains, Phase IV (KMG-IV): sequencing the most valuable type-strain genomes for metagenomic binning, comparative biology and taxonomic classification.</title>
        <authorList>
            <person name="Goeker M."/>
        </authorList>
    </citation>
    <scope>NUCLEOTIDE SEQUENCE [LARGE SCALE GENOMIC DNA]</scope>
    <source>
        <strain evidence="5 6">DSM 15581</strain>
    </source>
</reference>
<dbReference type="EMBL" id="JACIDB010000001">
    <property type="protein sequence ID" value="MBB3874536.1"/>
    <property type="molecule type" value="Genomic_DNA"/>
</dbReference>
<evidence type="ECO:0000256" key="1">
    <source>
        <dbReference type="ARBA" id="ARBA00000085"/>
    </source>
</evidence>
<dbReference type="Proteomes" id="UP000528945">
    <property type="component" value="Unassembled WGS sequence"/>
</dbReference>
<evidence type="ECO:0000313" key="6">
    <source>
        <dbReference type="Proteomes" id="UP000528945"/>
    </source>
</evidence>
<dbReference type="Pfam" id="PF02518">
    <property type="entry name" value="HATPase_c"/>
    <property type="match status" value="1"/>
</dbReference>
<dbReference type="AlphaFoldDB" id="A0AAW3TPB8"/>
<evidence type="ECO:0000256" key="2">
    <source>
        <dbReference type="ARBA" id="ARBA00012438"/>
    </source>
</evidence>
<protein>
    <recommendedName>
        <fullName evidence="2">histidine kinase</fullName>
        <ecNumber evidence="2">2.7.13.3</ecNumber>
    </recommendedName>
</protein>
<gene>
    <name evidence="5" type="ORF">GGR47_000752</name>
</gene>
<comment type="catalytic activity">
    <reaction evidence="1">
        <text>ATP + protein L-histidine = ADP + protein N-phospho-L-histidine.</text>
        <dbReference type="EC" id="2.7.13.3"/>
    </reaction>
</comment>
<evidence type="ECO:0000256" key="3">
    <source>
        <dbReference type="SAM" id="Phobius"/>
    </source>
</evidence>
<keyword evidence="3" id="KW-0472">Membrane</keyword>
<dbReference type="PANTHER" id="PTHR43065:SF51">
    <property type="entry name" value="HISTIDINE KINASE"/>
    <property type="match status" value="1"/>
</dbReference>
<dbReference type="InterPro" id="IPR003594">
    <property type="entry name" value="HATPase_dom"/>
</dbReference>
<keyword evidence="3" id="KW-1133">Transmembrane helix</keyword>
<organism evidence="5 6">
    <name type="scientific">Sphingomonas aquatilis</name>
    <dbReference type="NCBI Taxonomy" id="93063"/>
    <lineage>
        <taxon>Bacteria</taxon>
        <taxon>Pseudomonadati</taxon>
        <taxon>Pseudomonadota</taxon>
        <taxon>Alphaproteobacteria</taxon>
        <taxon>Sphingomonadales</taxon>
        <taxon>Sphingomonadaceae</taxon>
        <taxon>Sphingomonas</taxon>
    </lineage>
</organism>
<dbReference type="EC" id="2.7.13.3" evidence="2"/>
<comment type="caution">
    <text evidence="5">The sequence shown here is derived from an EMBL/GenBank/DDBJ whole genome shotgun (WGS) entry which is preliminary data.</text>
</comment>